<evidence type="ECO:0000256" key="3">
    <source>
        <dbReference type="ARBA" id="ARBA00022670"/>
    </source>
</evidence>
<dbReference type="InterPro" id="IPR003675">
    <property type="entry name" value="Rce1/LyrA-like_dom"/>
</dbReference>
<protein>
    <recommendedName>
        <fullName evidence="10">intramembrane prenyl-peptidase Rce1</fullName>
        <ecNumber evidence="10">3.4.26.1</ecNumber>
    </recommendedName>
</protein>
<keyword evidence="4 11" id="KW-0812">Transmembrane</keyword>
<evidence type="ECO:0000313" key="13">
    <source>
        <dbReference type="EMBL" id="TXT06025.1"/>
    </source>
</evidence>
<comment type="catalytic activity">
    <reaction evidence="9">
        <text>Hydrolyzes the peptide bond -P2-(S-farnesyl or geranylgeranyl)C-P1'-P2'-P3'-COOH where P1' and P2' are amino acids with aliphatic sidechains and P3' is any C-terminal residue.</text>
        <dbReference type="EC" id="3.4.26.1"/>
    </reaction>
</comment>
<keyword evidence="5" id="KW-0378">Hydrolase</keyword>
<dbReference type="Pfam" id="PF02517">
    <property type="entry name" value="Rce1-like"/>
    <property type="match status" value="1"/>
</dbReference>
<evidence type="ECO:0000256" key="11">
    <source>
        <dbReference type="SAM" id="Phobius"/>
    </source>
</evidence>
<dbReference type="EMBL" id="QKWK01000010">
    <property type="protein sequence ID" value="TXT06025.1"/>
    <property type="molecule type" value="Genomic_DNA"/>
</dbReference>
<evidence type="ECO:0000256" key="10">
    <source>
        <dbReference type="ARBA" id="ARBA00049729"/>
    </source>
</evidence>
<feature type="transmembrane region" description="Helical" evidence="11">
    <location>
        <begin position="111"/>
        <end position="135"/>
    </location>
</feature>
<dbReference type="InterPro" id="IPR039731">
    <property type="entry name" value="Rce1"/>
</dbReference>
<comment type="similarity">
    <text evidence="2">Belongs to the peptidase U48 family.</text>
</comment>
<keyword evidence="8 11" id="KW-0472">Membrane</keyword>
<dbReference type="GO" id="GO:0004222">
    <property type="term" value="F:metalloendopeptidase activity"/>
    <property type="evidence" value="ECO:0007669"/>
    <property type="project" value="InterPro"/>
</dbReference>
<sequence length="242" mass="25965">MFTIDAHLALPAPLATGISGSAAHALALAFAGSYVGSLYVSQALFARRDAAAIADGGAEASPLPAGHRDHPVTMRRRMAAVKAVTRLSLAGVWATVWRVGAYSVRDSVRPALALLGLSSLGLSNPLAYILAPVLFTGPLYEAYLDAELPGQTNWKWEFGLVERRNYVVGPVSEELVFRSAILAVSLLGHLPASYLVFGSPLWFGVAHVHHAIQTYRASDRTRRDALVAAARCGTSRYACRRR</sequence>
<evidence type="ECO:0000256" key="9">
    <source>
        <dbReference type="ARBA" id="ARBA00047280"/>
    </source>
</evidence>
<keyword evidence="6" id="KW-0256">Endoplasmic reticulum</keyword>
<dbReference type="GO" id="GO:0005789">
    <property type="term" value="C:endoplasmic reticulum membrane"/>
    <property type="evidence" value="ECO:0007669"/>
    <property type="project" value="UniProtKB-SubCell"/>
</dbReference>
<organism evidence="13 14">
    <name type="scientific">Vanrija humicola</name>
    <name type="common">Yeast</name>
    <name type="synonym">Cryptococcus humicola</name>
    <dbReference type="NCBI Taxonomy" id="5417"/>
    <lineage>
        <taxon>Eukaryota</taxon>
        <taxon>Fungi</taxon>
        <taxon>Dikarya</taxon>
        <taxon>Basidiomycota</taxon>
        <taxon>Agaricomycotina</taxon>
        <taxon>Tremellomycetes</taxon>
        <taxon>Trichosporonales</taxon>
        <taxon>Trichosporonaceae</taxon>
        <taxon>Vanrija</taxon>
    </lineage>
</organism>
<dbReference type="OrthoDB" id="271604at2759"/>
<reference evidence="13 14" key="1">
    <citation type="journal article" date="2019" name="PLoS Genet.">
        <title>Convergent evolution of linked mating-type loci in basidiomycete fungi.</title>
        <authorList>
            <person name="Sun S."/>
            <person name="Coelho M.A."/>
            <person name="Heitman J."/>
            <person name="Nowrousian M."/>
        </authorList>
    </citation>
    <scope>NUCLEOTIDE SEQUENCE [LARGE SCALE GENOMIC DNA]</scope>
    <source>
        <strain evidence="13 14">CBS 4282</strain>
    </source>
</reference>
<name>A0A7D8Z0D0_VANHU</name>
<evidence type="ECO:0000313" key="14">
    <source>
        <dbReference type="Proteomes" id="UP000473826"/>
    </source>
</evidence>
<dbReference type="EC" id="3.4.26.1" evidence="10"/>
<keyword evidence="3" id="KW-0645">Protease</keyword>
<evidence type="ECO:0000256" key="8">
    <source>
        <dbReference type="ARBA" id="ARBA00023136"/>
    </source>
</evidence>
<evidence type="ECO:0000256" key="4">
    <source>
        <dbReference type="ARBA" id="ARBA00022692"/>
    </source>
</evidence>
<comment type="subcellular location">
    <subcellularLocation>
        <location evidence="1">Endoplasmic reticulum membrane</location>
        <topology evidence="1">Multi-pass membrane protein</topology>
    </subcellularLocation>
</comment>
<accession>A0A7D8Z0D0</accession>
<evidence type="ECO:0000259" key="12">
    <source>
        <dbReference type="Pfam" id="PF02517"/>
    </source>
</evidence>
<evidence type="ECO:0000256" key="1">
    <source>
        <dbReference type="ARBA" id="ARBA00004477"/>
    </source>
</evidence>
<evidence type="ECO:0000256" key="2">
    <source>
        <dbReference type="ARBA" id="ARBA00006897"/>
    </source>
</evidence>
<dbReference type="AlphaFoldDB" id="A0A7D8Z0D0"/>
<evidence type="ECO:0000256" key="6">
    <source>
        <dbReference type="ARBA" id="ARBA00022824"/>
    </source>
</evidence>
<gene>
    <name evidence="13" type="ORF">VHUM_03498</name>
</gene>
<proteinExistence type="inferred from homology"/>
<comment type="caution">
    <text evidence="13">The sequence shown here is derived from an EMBL/GenBank/DDBJ whole genome shotgun (WGS) entry which is preliminary data.</text>
</comment>
<dbReference type="PANTHER" id="PTHR13046">
    <property type="entry name" value="PROTEASE U48 CAAX PRENYL PROTEASE RCE1"/>
    <property type="match status" value="1"/>
</dbReference>
<keyword evidence="7 11" id="KW-1133">Transmembrane helix</keyword>
<dbReference type="PANTHER" id="PTHR13046:SF0">
    <property type="entry name" value="CAAX PRENYL PROTEASE 2"/>
    <property type="match status" value="1"/>
</dbReference>
<keyword evidence="14" id="KW-1185">Reference proteome</keyword>
<evidence type="ECO:0000256" key="5">
    <source>
        <dbReference type="ARBA" id="ARBA00022801"/>
    </source>
</evidence>
<evidence type="ECO:0000256" key="7">
    <source>
        <dbReference type="ARBA" id="ARBA00022989"/>
    </source>
</evidence>
<dbReference type="Proteomes" id="UP000473826">
    <property type="component" value="Unassembled WGS sequence"/>
</dbReference>
<feature type="domain" description="CAAX prenyl protease 2/Lysostaphin resistance protein A-like" evidence="12">
    <location>
        <begin position="165"/>
        <end position="213"/>
    </location>
</feature>
<dbReference type="GO" id="GO:0071586">
    <property type="term" value="P:CAAX-box protein processing"/>
    <property type="evidence" value="ECO:0007669"/>
    <property type="project" value="InterPro"/>
</dbReference>